<reference evidence="2 3" key="1">
    <citation type="submission" date="2021-12" db="EMBL/GenBank/DDBJ databases">
        <title>Siccirubricoccus leaddurans sp. nov., a high concentration Zn2+ tolerance bacterium.</title>
        <authorList>
            <person name="Cao Y."/>
        </authorList>
    </citation>
    <scope>NUCLEOTIDE SEQUENCE [LARGE SCALE GENOMIC DNA]</scope>
    <source>
        <strain evidence="2 3">KC 17139</strain>
    </source>
</reference>
<protein>
    <recommendedName>
        <fullName evidence="1">DUF6538 domain-containing protein</fullName>
    </recommendedName>
</protein>
<dbReference type="EMBL" id="JAFIRR010000163">
    <property type="protein sequence ID" value="MCO6418986.1"/>
    <property type="molecule type" value="Genomic_DNA"/>
</dbReference>
<dbReference type="Proteomes" id="UP001523392">
    <property type="component" value="Unassembled WGS sequence"/>
</dbReference>
<evidence type="ECO:0000313" key="2">
    <source>
        <dbReference type="EMBL" id="MCO6418986.1"/>
    </source>
</evidence>
<name>A0ABT1DAM8_9PROT</name>
<comment type="caution">
    <text evidence="2">The sequence shown here is derived from an EMBL/GenBank/DDBJ whole genome shotgun (WGS) entry which is preliminary data.</text>
</comment>
<feature type="domain" description="DUF6538" evidence="1">
    <location>
        <begin position="2"/>
        <end position="50"/>
    </location>
</feature>
<evidence type="ECO:0000313" key="3">
    <source>
        <dbReference type="Proteomes" id="UP001523392"/>
    </source>
</evidence>
<dbReference type="InterPro" id="IPR046668">
    <property type="entry name" value="DUF6538"/>
</dbReference>
<proteinExistence type="predicted"/>
<evidence type="ECO:0000259" key="1">
    <source>
        <dbReference type="Pfam" id="PF20172"/>
    </source>
</evidence>
<organism evidence="2 3">
    <name type="scientific">Siccirubricoccus soli</name>
    <dbReference type="NCBI Taxonomy" id="2899147"/>
    <lineage>
        <taxon>Bacteria</taxon>
        <taxon>Pseudomonadati</taxon>
        <taxon>Pseudomonadota</taxon>
        <taxon>Alphaproteobacteria</taxon>
        <taxon>Acetobacterales</taxon>
        <taxon>Roseomonadaceae</taxon>
        <taxon>Siccirubricoccus</taxon>
    </lineage>
</organism>
<accession>A0ABT1DAM8</accession>
<dbReference type="Pfam" id="PF20172">
    <property type="entry name" value="DUF6538"/>
    <property type="match status" value="1"/>
</dbReference>
<sequence length="167" mass="18827">MRRRVPNDIPPIIGKTEICRSYGTENFKEAVRRHRREMVAVDDLFAEARRLLAERASGCGKQPAPRLSIPTEDDVRAAVNRWLHEESRRRLAEEEPDDPEAVTDHLNDDEAHLARPEGIEVAARRLPAILRGFGFDNPPPALQRFALSLMRDAMWKPCGATATALKG</sequence>
<keyword evidence="3" id="KW-1185">Reference proteome</keyword>
<gene>
    <name evidence="2" type="ORF">JYK14_22910</name>
</gene>